<dbReference type="EMBL" id="JBHSRS010000079">
    <property type="protein sequence ID" value="MFC6282567.1"/>
    <property type="molecule type" value="Genomic_DNA"/>
</dbReference>
<protein>
    <submittedName>
        <fullName evidence="1">Uncharacterized protein</fullName>
    </submittedName>
</protein>
<organism evidence="1 2">
    <name type="scientific">Polaromonas aquatica</name>
    <dbReference type="NCBI Taxonomy" id="332657"/>
    <lineage>
        <taxon>Bacteria</taxon>
        <taxon>Pseudomonadati</taxon>
        <taxon>Pseudomonadota</taxon>
        <taxon>Betaproteobacteria</taxon>
        <taxon>Burkholderiales</taxon>
        <taxon>Comamonadaceae</taxon>
        <taxon>Polaromonas</taxon>
    </lineage>
</organism>
<reference evidence="2" key="1">
    <citation type="journal article" date="2019" name="Int. J. Syst. Evol. Microbiol.">
        <title>The Global Catalogue of Microorganisms (GCM) 10K type strain sequencing project: providing services to taxonomists for standard genome sequencing and annotation.</title>
        <authorList>
            <consortium name="The Broad Institute Genomics Platform"/>
            <consortium name="The Broad Institute Genome Sequencing Center for Infectious Disease"/>
            <person name="Wu L."/>
            <person name="Ma J."/>
        </authorList>
    </citation>
    <scope>NUCLEOTIDE SEQUENCE [LARGE SCALE GENOMIC DNA]</scope>
    <source>
        <strain evidence="2">CCUG 39402</strain>
    </source>
</reference>
<evidence type="ECO:0000313" key="2">
    <source>
        <dbReference type="Proteomes" id="UP001596270"/>
    </source>
</evidence>
<gene>
    <name evidence="1" type="ORF">ACFQND_15180</name>
</gene>
<evidence type="ECO:0000313" key="1">
    <source>
        <dbReference type="EMBL" id="MFC6282567.1"/>
    </source>
</evidence>
<comment type="caution">
    <text evidence="1">The sequence shown here is derived from an EMBL/GenBank/DDBJ whole genome shotgun (WGS) entry which is preliminary data.</text>
</comment>
<dbReference type="Proteomes" id="UP001596270">
    <property type="component" value="Unassembled WGS sequence"/>
</dbReference>
<proteinExistence type="predicted"/>
<dbReference type="RefSeq" id="WP_371439379.1">
    <property type="nucleotide sequence ID" value="NZ_JBHSRS010000079.1"/>
</dbReference>
<sequence length="82" mass="8852">MSRVTFSDDENSVQLHGERFLSQKGGNAGVCEGCAMKDGFGCRLVGALLADNPRAPSGAALCDSLHRRDKQPVVWVRPSQHL</sequence>
<accession>A0ABW1TZ44</accession>
<keyword evidence="2" id="KW-1185">Reference proteome</keyword>
<name>A0ABW1TZ44_9BURK</name>